<feature type="domain" description="AMP-activated protein kinase glycogen-binding" evidence="1">
    <location>
        <begin position="10"/>
        <end position="82"/>
    </location>
</feature>
<reference evidence="2 3" key="1">
    <citation type="journal article" date="2016" name="Nat. Commun.">
        <title>Thousands of microbial genomes shed light on interconnected biogeochemical processes in an aquifer system.</title>
        <authorList>
            <person name="Anantharaman K."/>
            <person name="Brown C.T."/>
            <person name="Hug L.A."/>
            <person name="Sharon I."/>
            <person name="Castelle C.J."/>
            <person name="Probst A.J."/>
            <person name="Thomas B.C."/>
            <person name="Singh A."/>
            <person name="Wilkins M.J."/>
            <person name="Karaoz U."/>
            <person name="Brodie E.L."/>
            <person name="Williams K.H."/>
            <person name="Hubbard S.S."/>
            <person name="Banfield J.F."/>
        </authorList>
    </citation>
    <scope>NUCLEOTIDE SEQUENCE [LARGE SCALE GENOMIC DNA]</scope>
</reference>
<accession>A0A1G1KSE1</accession>
<dbReference type="InterPro" id="IPR013783">
    <property type="entry name" value="Ig-like_fold"/>
</dbReference>
<comment type="caution">
    <text evidence="2">The sequence shown here is derived from an EMBL/GenBank/DDBJ whole genome shotgun (WGS) entry which is preliminary data.</text>
</comment>
<gene>
    <name evidence="2" type="ORF">A3G33_00405</name>
</gene>
<sequence length="82" mass="9606">MKFEFYAPLAKSVRIGGDFNKWNPSKTVLEKKSDGRWITTLSLKGGRYEYRYQVDGNWENDQRQVKLVPNAYGSWNCVLEVQ</sequence>
<dbReference type="Proteomes" id="UP000178187">
    <property type="component" value="Unassembled WGS sequence"/>
</dbReference>
<dbReference type="InterPro" id="IPR032640">
    <property type="entry name" value="AMPK1_CBM"/>
</dbReference>
<evidence type="ECO:0000313" key="3">
    <source>
        <dbReference type="Proteomes" id="UP000178187"/>
    </source>
</evidence>
<evidence type="ECO:0000313" key="2">
    <source>
        <dbReference type="EMBL" id="OGW95851.1"/>
    </source>
</evidence>
<dbReference type="AlphaFoldDB" id="A0A1G1KSE1"/>
<dbReference type="InterPro" id="IPR014756">
    <property type="entry name" value="Ig_E-set"/>
</dbReference>
<name>A0A1G1KSE1_9BACT</name>
<dbReference type="Gene3D" id="2.60.40.10">
    <property type="entry name" value="Immunoglobulins"/>
    <property type="match status" value="1"/>
</dbReference>
<dbReference type="Pfam" id="PF16561">
    <property type="entry name" value="AMPK1_CBM"/>
    <property type="match status" value="1"/>
</dbReference>
<protein>
    <recommendedName>
        <fullName evidence="1">AMP-activated protein kinase glycogen-binding domain-containing protein</fullName>
    </recommendedName>
</protein>
<dbReference type="SUPFAM" id="SSF81296">
    <property type="entry name" value="E set domains"/>
    <property type="match status" value="1"/>
</dbReference>
<dbReference type="CDD" id="cd07184">
    <property type="entry name" value="E_set_Isoamylase_like_N"/>
    <property type="match status" value="1"/>
</dbReference>
<dbReference type="EMBL" id="MHFR01000057">
    <property type="protein sequence ID" value="OGW95851.1"/>
    <property type="molecule type" value="Genomic_DNA"/>
</dbReference>
<organism evidence="2 3">
    <name type="scientific">Candidatus Danuiimicrobium aquiferis</name>
    <dbReference type="NCBI Taxonomy" id="1801832"/>
    <lineage>
        <taxon>Bacteria</taxon>
        <taxon>Pseudomonadati</taxon>
        <taxon>Candidatus Omnitrophota</taxon>
        <taxon>Candidatus Danuiimicrobium</taxon>
    </lineage>
</organism>
<proteinExistence type="predicted"/>
<evidence type="ECO:0000259" key="1">
    <source>
        <dbReference type="Pfam" id="PF16561"/>
    </source>
</evidence>